<feature type="chain" id="PRO_5046758412" description="Lipoprotein" evidence="2">
    <location>
        <begin position="20"/>
        <end position="217"/>
    </location>
</feature>
<dbReference type="PROSITE" id="PS51257">
    <property type="entry name" value="PROKAR_LIPOPROTEIN"/>
    <property type="match status" value="1"/>
</dbReference>
<evidence type="ECO:0000256" key="1">
    <source>
        <dbReference type="SAM" id="MobiDB-lite"/>
    </source>
</evidence>
<feature type="compositionally biased region" description="Basic and acidic residues" evidence="1">
    <location>
        <begin position="125"/>
        <end position="135"/>
    </location>
</feature>
<dbReference type="EMBL" id="PZAO01000039">
    <property type="protein sequence ID" value="PTG67884.1"/>
    <property type="molecule type" value="Genomic_DNA"/>
</dbReference>
<feature type="compositionally biased region" description="Polar residues" evidence="1">
    <location>
        <begin position="105"/>
        <end position="120"/>
    </location>
</feature>
<dbReference type="RefSeq" id="WP_107372892.1">
    <property type="nucleotide sequence ID" value="NZ_PZAO01000039.1"/>
</dbReference>
<comment type="caution">
    <text evidence="3">The sequence shown here is derived from an EMBL/GenBank/DDBJ whole genome shotgun (WGS) entry which is preliminary data.</text>
</comment>
<feature type="compositionally biased region" description="Basic and acidic residues" evidence="1">
    <location>
        <begin position="28"/>
        <end position="68"/>
    </location>
</feature>
<name>A0ABX5I5G1_STACR</name>
<proteinExistence type="predicted"/>
<evidence type="ECO:0000313" key="4">
    <source>
        <dbReference type="Proteomes" id="UP000242008"/>
    </source>
</evidence>
<evidence type="ECO:0008006" key="5">
    <source>
        <dbReference type="Google" id="ProtNLM"/>
    </source>
</evidence>
<feature type="compositionally biased region" description="Polar residues" evidence="1">
    <location>
        <begin position="148"/>
        <end position="165"/>
    </location>
</feature>
<feature type="region of interest" description="Disordered" evidence="1">
    <location>
        <begin position="18"/>
        <end position="182"/>
    </location>
</feature>
<evidence type="ECO:0000313" key="3">
    <source>
        <dbReference type="EMBL" id="PTG67884.1"/>
    </source>
</evidence>
<evidence type="ECO:0000256" key="2">
    <source>
        <dbReference type="SAM" id="SignalP"/>
    </source>
</evidence>
<organism evidence="3 4">
    <name type="scientific">Staphylococcus chromogenes</name>
    <name type="common">Staphylococcus hyicus subsp. chromogenes</name>
    <dbReference type="NCBI Taxonomy" id="46126"/>
    <lineage>
        <taxon>Bacteria</taxon>
        <taxon>Bacillati</taxon>
        <taxon>Bacillota</taxon>
        <taxon>Bacilli</taxon>
        <taxon>Bacillales</taxon>
        <taxon>Staphylococcaceae</taxon>
        <taxon>Staphylococcus</taxon>
    </lineage>
</organism>
<keyword evidence="4" id="KW-1185">Reference proteome</keyword>
<protein>
    <recommendedName>
        <fullName evidence="5">Lipoprotein</fullName>
    </recommendedName>
</protein>
<feature type="compositionally biased region" description="Polar residues" evidence="1">
    <location>
        <begin position="81"/>
        <end position="98"/>
    </location>
</feature>
<gene>
    <name evidence="3" type="ORF">BU676_11300</name>
</gene>
<dbReference type="Proteomes" id="UP000242008">
    <property type="component" value="Unassembled WGS sequence"/>
</dbReference>
<feature type="signal peptide" evidence="2">
    <location>
        <begin position="1"/>
        <end position="19"/>
    </location>
</feature>
<keyword evidence="2" id="KW-0732">Signal</keyword>
<sequence length="217" mass="24752">MKKILFVLFASLLVLGACGNDESSNDNSDTKSENKTEKKSEDKKDNKSKEDKKSKEEKKSQENEDNKSTQENNSTEEQDTQENATNEQVQSQQSNTQRSDWEINRANQLKNDPNSNYSNEWTEEQQAHAEYETKKSGHSGMADDVTVPDNSHQSSNTNYDPNNPYMNLPDQEWRNNAGGLSSGEIQTRNEILNGTYEGEDAQQKLDAINYYEEKYSN</sequence>
<accession>A0ABX5I5G1</accession>
<reference evidence="3 4" key="1">
    <citation type="journal article" date="2016" name="Front. Microbiol.">
        <title>Comprehensive Phylogenetic Analysis of Bovine Non-aureus Staphylococci Species Based on Whole-Genome Sequencing.</title>
        <authorList>
            <person name="Naushad S."/>
            <person name="Barkema H.W."/>
            <person name="Luby C."/>
            <person name="Condas L.A."/>
            <person name="Nobrega D.B."/>
            <person name="Carson D.A."/>
            <person name="De Buck J."/>
        </authorList>
    </citation>
    <scope>NUCLEOTIDE SEQUENCE [LARGE SCALE GENOMIC DNA]</scope>
    <source>
        <strain evidence="3 4">SNUC 1363</strain>
    </source>
</reference>